<name>A0A2P2NVK5_RHIMU</name>
<sequence>MLGPLQALTLCKFRSPTECP</sequence>
<protein>
    <submittedName>
        <fullName evidence="1">Uncharacterized protein</fullName>
    </submittedName>
</protein>
<organism evidence="1">
    <name type="scientific">Rhizophora mucronata</name>
    <name type="common">Asiatic mangrove</name>
    <dbReference type="NCBI Taxonomy" id="61149"/>
    <lineage>
        <taxon>Eukaryota</taxon>
        <taxon>Viridiplantae</taxon>
        <taxon>Streptophyta</taxon>
        <taxon>Embryophyta</taxon>
        <taxon>Tracheophyta</taxon>
        <taxon>Spermatophyta</taxon>
        <taxon>Magnoliopsida</taxon>
        <taxon>eudicotyledons</taxon>
        <taxon>Gunneridae</taxon>
        <taxon>Pentapetalae</taxon>
        <taxon>rosids</taxon>
        <taxon>fabids</taxon>
        <taxon>Malpighiales</taxon>
        <taxon>Rhizophoraceae</taxon>
        <taxon>Rhizophora</taxon>
    </lineage>
</organism>
<dbReference type="AlphaFoldDB" id="A0A2P2NVK5"/>
<reference evidence="1" key="1">
    <citation type="submission" date="2018-02" db="EMBL/GenBank/DDBJ databases">
        <title>Rhizophora mucronata_Transcriptome.</title>
        <authorList>
            <person name="Meera S.P."/>
            <person name="Sreeshan A."/>
            <person name="Augustine A."/>
        </authorList>
    </citation>
    <scope>NUCLEOTIDE SEQUENCE</scope>
    <source>
        <tissue evidence="1">Leaf</tissue>
    </source>
</reference>
<accession>A0A2P2NVK5</accession>
<evidence type="ECO:0000313" key="1">
    <source>
        <dbReference type="EMBL" id="MBX46537.1"/>
    </source>
</evidence>
<proteinExistence type="predicted"/>
<dbReference type="EMBL" id="GGEC01066053">
    <property type="protein sequence ID" value="MBX46537.1"/>
    <property type="molecule type" value="Transcribed_RNA"/>
</dbReference>